<gene>
    <name evidence="2" type="ORF">NB640_11890</name>
</gene>
<feature type="region of interest" description="Disordered" evidence="1">
    <location>
        <begin position="219"/>
        <end position="245"/>
    </location>
</feature>
<dbReference type="RefSeq" id="WP_269308909.1">
    <property type="nucleotide sequence ID" value="NZ_CP098242.1"/>
</dbReference>
<feature type="compositionally biased region" description="Acidic residues" evidence="1">
    <location>
        <begin position="46"/>
        <end position="57"/>
    </location>
</feature>
<evidence type="ECO:0000256" key="1">
    <source>
        <dbReference type="SAM" id="MobiDB-lite"/>
    </source>
</evidence>
<evidence type="ECO:0000313" key="2">
    <source>
        <dbReference type="EMBL" id="WAW09904.1"/>
    </source>
</evidence>
<accession>A0A9E9LW31</accession>
<sequence length="359" mass="41095">MEDSNTFDSTNDSVADVSDNSISDVSVMDSDSMEDGGYIESKAPDFDEEDTATDEEEKPAFSEAIMKYLDEITEKDENDKKPAVNMESQPRLPRTREEEEAAIISSIPSERGRERIKAIIGAKNEAEERYRHNEGVLDGLRNLVKETGVPVAELAQNIEYSSLIRQGDEHSLRVALEMLEDQREMVCKRLNVNLPGVDLLSDFPELKAAVERKELTPQHAARLAKYERSERENQRQREERENYDRDNARYVQDLEQTKHAITSYLRSRAGEADHVFKVSRLKEHLSRPGVLQELTQNLDSRRLFSQIRFMYDNIVVPPMRAQPRMQPIRSRPTMQGPASSRPDATLMEKMSDIMDSMGI</sequence>
<dbReference type="KEGG" id="ovb:NB640_11890"/>
<dbReference type="Proteomes" id="UP001156215">
    <property type="component" value="Chromosome"/>
</dbReference>
<dbReference type="AlphaFoldDB" id="A0A9E9LW31"/>
<feature type="region of interest" description="Disordered" evidence="1">
    <location>
        <begin position="74"/>
        <end position="100"/>
    </location>
</feature>
<keyword evidence="3" id="KW-1185">Reference proteome</keyword>
<evidence type="ECO:0000313" key="3">
    <source>
        <dbReference type="Proteomes" id="UP001156215"/>
    </source>
</evidence>
<dbReference type="EMBL" id="CP098242">
    <property type="protein sequence ID" value="WAW09904.1"/>
    <property type="molecule type" value="Genomic_DNA"/>
</dbReference>
<feature type="compositionally biased region" description="Low complexity" evidence="1">
    <location>
        <begin position="8"/>
        <end position="30"/>
    </location>
</feature>
<reference evidence="2" key="1">
    <citation type="journal article" date="2022" name="Front. Microbiol.">
        <title>New perspectives on an old grouping: The genomic and phenotypic variability of Oxalobacter formigenes and the implications for calcium oxalate stone prevention.</title>
        <authorList>
            <person name="Chmiel J.A."/>
            <person name="Carr C."/>
            <person name="Stuivenberg G.A."/>
            <person name="Venema R."/>
            <person name="Chanyi R.M."/>
            <person name="Al K.F."/>
            <person name="Giguere D."/>
            <person name="Say H."/>
            <person name="Akouris P.P."/>
            <person name="Dominguez Romero S.A."/>
            <person name="Kwong A."/>
            <person name="Tai V."/>
            <person name="Koval S.F."/>
            <person name="Razvi H."/>
            <person name="Bjazevic J."/>
            <person name="Burton J.P."/>
        </authorList>
    </citation>
    <scope>NUCLEOTIDE SEQUENCE</scope>
    <source>
        <strain evidence="2">WoOx3</strain>
    </source>
</reference>
<feature type="compositionally biased region" description="Basic and acidic residues" evidence="1">
    <location>
        <begin position="224"/>
        <end position="245"/>
    </location>
</feature>
<proteinExistence type="predicted"/>
<feature type="region of interest" description="Disordered" evidence="1">
    <location>
        <begin position="326"/>
        <end position="346"/>
    </location>
</feature>
<feature type="region of interest" description="Disordered" evidence="1">
    <location>
        <begin position="1"/>
        <end position="61"/>
    </location>
</feature>
<organism evidence="2 3">
    <name type="scientific">Oxalobacter vibrioformis</name>
    <dbReference type="NCBI Taxonomy" id="933080"/>
    <lineage>
        <taxon>Bacteria</taxon>
        <taxon>Pseudomonadati</taxon>
        <taxon>Pseudomonadota</taxon>
        <taxon>Betaproteobacteria</taxon>
        <taxon>Burkholderiales</taxon>
        <taxon>Oxalobacteraceae</taxon>
        <taxon>Oxalobacter</taxon>
    </lineage>
</organism>
<name>A0A9E9LW31_9BURK</name>
<protein>
    <submittedName>
        <fullName evidence="2">Uncharacterized protein</fullName>
    </submittedName>
</protein>